<accession>A0ABD0K8S1</accession>
<name>A0ABD0K8S1_9CAEN</name>
<keyword evidence="1" id="KW-0472">Membrane</keyword>
<proteinExistence type="predicted"/>
<dbReference type="Pfam" id="PF01553">
    <property type="entry name" value="Acyltransferase"/>
    <property type="match status" value="1"/>
</dbReference>
<dbReference type="Proteomes" id="UP001519460">
    <property type="component" value="Unassembled WGS sequence"/>
</dbReference>
<sequence length="316" mass="36572">MVLDSIAAAVQWLWASLEALDIDYLAWVLWVLYPIIISFLLPLVILVFIYASALFLHCYRYRHRLREAYQHDFWDGARNTLAVLWDGQGYIWHGFEIQGLDNIPENGPALIIYYHGVIPIDIYYVMAKCLLEKGRMIHAVGDRFLFRIPGWRLLMEVFNVSPGTVHSCVEVLNQNNVLAIAPGGVREALFGDETYSLMWGKRYGFAKVALQANVPIIPMFTENCREAFRTPSWGRVWLRKIYEATRLPIVPIYGLFPVKLITHFGEPIYPEPGMTPEDCKELVEKHMEELIRQHQRVPGSITKAILQRFPLKLKNR</sequence>
<dbReference type="PANTHER" id="PTHR22753:SF14">
    <property type="entry name" value="MONOACYLGLYCEROL_DIACYLGLYCEROL O-ACYLTRANSFERASE"/>
    <property type="match status" value="1"/>
</dbReference>
<dbReference type="AlphaFoldDB" id="A0ABD0K8S1"/>
<dbReference type="SMART" id="SM00563">
    <property type="entry name" value="PlsC"/>
    <property type="match status" value="1"/>
</dbReference>
<organism evidence="3 4">
    <name type="scientific">Batillaria attramentaria</name>
    <dbReference type="NCBI Taxonomy" id="370345"/>
    <lineage>
        <taxon>Eukaryota</taxon>
        <taxon>Metazoa</taxon>
        <taxon>Spiralia</taxon>
        <taxon>Lophotrochozoa</taxon>
        <taxon>Mollusca</taxon>
        <taxon>Gastropoda</taxon>
        <taxon>Caenogastropoda</taxon>
        <taxon>Sorbeoconcha</taxon>
        <taxon>Cerithioidea</taxon>
        <taxon>Batillariidae</taxon>
        <taxon>Batillaria</taxon>
    </lineage>
</organism>
<reference evidence="3 4" key="1">
    <citation type="journal article" date="2023" name="Sci. Data">
        <title>Genome assembly of the Korean intertidal mud-creeper Batillaria attramentaria.</title>
        <authorList>
            <person name="Patra A.K."/>
            <person name="Ho P.T."/>
            <person name="Jun S."/>
            <person name="Lee S.J."/>
            <person name="Kim Y."/>
            <person name="Won Y.J."/>
        </authorList>
    </citation>
    <scope>NUCLEOTIDE SEQUENCE [LARGE SCALE GENOMIC DNA]</scope>
    <source>
        <strain evidence="3">Wonlab-2016</strain>
    </source>
</reference>
<keyword evidence="4" id="KW-1185">Reference proteome</keyword>
<dbReference type="InterPro" id="IPR002123">
    <property type="entry name" value="Plipid/glycerol_acylTrfase"/>
</dbReference>
<dbReference type="CDD" id="cd07987">
    <property type="entry name" value="LPLAT_MGAT-like"/>
    <property type="match status" value="1"/>
</dbReference>
<dbReference type="PANTHER" id="PTHR22753">
    <property type="entry name" value="TRANSMEMBRANE PROTEIN 68"/>
    <property type="match status" value="1"/>
</dbReference>
<evidence type="ECO:0000259" key="2">
    <source>
        <dbReference type="SMART" id="SM00563"/>
    </source>
</evidence>
<protein>
    <recommendedName>
        <fullName evidence="2">Phospholipid/glycerol acyltransferase domain-containing protein</fullName>
    </recommendedName>
</protein>
<evidence type="ECO:0000313" key="3">
    <source>
        <dbReference type="EMBL" id="KAK7483481.1"/>
    </source>
</evidence>
<evidence type="ECO:0000256" key="1">
    <source>
        <dbReference type="SAM" id="Phobius"/>
    </source>
</evidence>
<keyword evidence="1" id="KW-1133">Transmembrane helix</keyword>
<feature type="domain" description="Phospholipid/glycerol acyltransferase" evidence="2">
    <location>
        <begin position="109"/>
        <end position="224"/>
    </location>
</feature>
<keyword evidence="1" id="KW-0812">Transmembrane</keyword>
<gene>
    <name evidence="3" type="ORF">BaRGS_00025280</name>
</gene>
<evidence type="ECO:0000313" key="4">
    <source>
        <dbReference type="Proteomes" id="UP001519460"/>
    </source>
</evidence>
<dbReference type="SUPFAM" id="SSF69593">
    <property type="entry name" value="Glycerol-3-phosphate (1)-acyltransferase"/>
    <property type="match status" value="1"/>
</dbReference>
<feature type="transmembrane region" description="Helical" evidence="1">
    <location>
        <begin position="29"/>
        <end position="56"/>
    </location>
</feature>
<comment type="caution">
    <text evidence="3">The sequence shown here is derived from an EMBL/GenBank/DDBJ whole genome shotgun (WGS) entry which is preliminary data.</text>
</comment>
<dbReference type="EMBL" id="JACVVK020000226">
    <property type="protein sequence ID" value="KAK7483481.1"/>
    <property type="molecule type" value="Genomic_DNA"/>
</dbReference>